<evidence type="ECO:0000313" key="2">
    <source>
        <dbReference type="EMBL" id="QPY77450.1"/>
    </source>
</evidence>
<keyword evidence="1" id="KW-0472">Membrane</keyword>
<feature type="transmembrane region" description="Helical" evidence="1">
    <location>
        <begin position="160"/>
        <end position="181"/>
    </location>
</feature>
<feature type="transmembrane region" description="Helical" evidence="1">
    <location>
        <begin position="244"/>
        <end position="268"/>
    </location>
</feature>
<accession>A0A7U3T8W2</accession>
<name>A0A7U3T8W2_9CAUD</name>
<feature type="transmembrane region" description="Helical" evidence="1">
    <location>
        <begin position="275"/>
        <end position="295"/>
    </location>
</feature>
<proteinExistence type="predicted"/>
<dbReference type="EMBL" id="MW281503">
    <property type="protein sequence ID" value="QPY77450.1"/>
    <property type="molecule type" value="Genomic_DNA"/>
</dbReference>
<evidence type="ECO:0000256" key="1">
    <source>
        <dbReference type="SAM" id="Phobius"/>
    </source>
</evidence>
<evidence type="ECO:0000313" key="3">
    <source>
        <dbReference type="Proteomes" id="UP000595318"/>
    </source>
</evidence>
<feature type="transmembrane region" description="Helical" evidence="1">
    <location>
        <begin position="202"/>
        <end position="224"/>
    </location>
</feature>
<protein>
    <submittedName>
        <fullName evidence="2">Membrane protein</fullName>
    </submittedName>
</protein>
<feature type="transmembrane region" description="Helical" evidence="1">
    <location>
        <begin position="315"/>
        <end position="334"/>
    </location>
</feature>
<gene>
    <name evidence="2" type="ORF">ANTHOS_214</name>
</gene>
<sequence length="411" mass="45473">MDARHHKGDNASTDKRSKYLHHLPSSKLPIQKFKLLKSRLLKILKISTVPAAVISTLTFTTMGDTAYAETVDTSSVLEKSTGILSAIVKGGVSSALPTPVQEIINWLGEFVTIIKTIPTNVAKMSADLLAWIYELCTGLILQTPLFLFDNEWFTTMSLGFSGVAVGIVVVLTIIECIKRMLSGASKKIRPMEFTTIMKRWSLVAGVTSVTPFLFKSAFRVLNFISGKLTSMGSDIMTASALTTTFSTIDIITLLVFDAILISTVIPMLWTNGRRFFDLLVLGVVAPVALSCWVFDSHRHFFTQWWSNVKHLSLVQVYHSLFLLIIGLFIFGIPFPMTFTGTAVKLLVVIGGFARMQNPPKIIANKLDNGKGLDEVMKSNVKETSKKLIKNFAMSKSTILSPLTLWKKISKK</sequence>
<feature type="transmembrane region" description="Helical" evidence="1">
    <location>
        <begin position="128"/>
        <end position="148"/>
    </location>
</feature>
<dbReference type="Proteomes" id="UP000595318">
    <property type="component" value="Segment"/>
</dbReference>
<keyword evidence="1" id="KW-1133">Transmembrane helix</keyword>
<reference evidence="2 3" key="1">
    <citation type="submission" date="2020-11" db="EMBL/GenBank/DDBJ databases">
        <authorList>
            <person name="Agnes T.J."/>
            <person name="Ahmed A."/>
            <person name="Ahmed S."/>
            <person name="Barragan J.M."/>
            <person name="Baumgarten L.N."/>
            <person name="Christian S."/>
            <person name="Coyne C."/>
            <person name="Dadzie B."/>
            <person name="Deng B.C."/>
            <person name="Dickerson K."/>
            <person name="Dozier E."/>
            <person name="Farooq M."/>
            <person name="Hennigan A.J."/>
            <person name="Kang D."/>
            <person name="Khan A."/>
            <person name="Khan Z.K."/>
            <person name="Kjerulf A.B."/>
            <person name="Kolosey V."/>
            <person name="Lee V.H."/>
            <person name="Llontop-Maldonado V."/>
            <person name="Lu N."/>
            <person name="Majekodunmi A."/>
            <person name="Malik H.W."/>
            <person name="Marcellino S.C."/>
            <person name="Michelin M.A."/>
            <person name="Mitchell K."/>
            <person name="Ogunsan O."/>
            <person name="Patel B.R."/>
            <person name="Smith A."/>
            <person name="Sweeney P."/>
            <person name="Vaishnav N."/>
            <person name="Wallace S.A."/>
            <person name="Warfield J.C."/>
            <person name="Worrent L.D."/>
            <person name="Zehra A."/>
            <person name="Avazpour P."/>
            <person name="Kim F.M."/>
            <person name="Mason K."/>
            <person name="Nguyen D.A."/>
            <person name="Pettit S.M."/>
            <person name="Zhou O.J."/>
            <person name="Brissett D.L."/>
            <person name="Gualtieri C."/>
            <person name="Hufford T.M."/>
            <person name="Ko J.M."/>
            <person name="Novak J.K."/>
            <person name="Smith Z.M."/>
            <person name="Erill I."/>
            <person name="Caruso S.M."/>
        </authorList>
    </citation>
    <scope>NUCLEOTIDE SEQUENCE [LARGE SCALE GENOMIC DNA]</scope>
</reference>
<organism evidence="2 3">
    <name type="scientific">Bacillus phage Anthos</name>
    <dbReference type="NCBI Taxonomy" id="2796502"/>
    <lineage>
        <taxon>Viruses</taxon>
        <taxon>Duplodnaviria</taxon>
        <taxon>Heunggongvirae</taxon>
        <taxon>Uroviricota</taxon>
        <taxon>Caudoviricetes</taxon>
        <taxon>Herelleviridae</taxon>
        <taxon>Bastillevirinae</taxon>
        <taxon>Bequatrovirus</taxon>
        <taxon>Bequatrovirus troll</taxon>
    </lineage>
</organism>
<keyword evidence="1" id="KW-0812">Transmembrane</keyword>